<evidence type="ECO:0000313" key="8">
    <source>
        <dbReference type="Proteomes" id="UP000011668"/>
    </source>
</evidence>
<organism evidence="7 8">
    <name type="scientific">Thanatephorus cucumeris (strain AG1-IA)</name>
    <name type="common">Rice sheath blight fungus</name>
    <name type="synonym">Rhizoctonia solani</name>
    <dbReference type="NCBI Taxonomy" id="983506"/>
    <lineage>
        <taxon>Eukaryota</taxon>
        <taxon>Fungi</taxon>
        <taxon>Dikarya</taxon>
        <taxon>Basidiomycota</taxon>
        <taxon>Agaricomycotina</taxon>
        <taxon>Agaricomycetes</taxon>
        <taxon>Cantharellales</taxon>
        <taxon>Ceratobasidiaceae</taxon>
        <taxon>Rhizoctonia</taxon>
        <taxon>Rhizoctonia solani AG-1</taxon>
    </lineage>
</organism>
<evidence type="ECO:0000256" key="1">
    <source>
        <dbReference type="ARBA" id="ARBA00009431"/>
    </source>
</evidence>
<dbReference type="InterPro" id="IPR029058">
    <property type="entry name" value="AB_hydrolase_fold"/>
</dbReference>
<reference evidence="7 8" key="1">
    <citation type="journal article" date="2013" name="Nat. Commun.">
        <title>The evolution and pathogenic mechanisms of the rice sheath blight pathogen.</title>
        <authorList>
            <person name="Zheng A."/>
            <person name="Lin R."/>
            <person name="Xu L."/>
            <person name="Qin P."/>
            <person name="Tang C."/>
            <person name="Ai P."/>
            <person name="Zhang D."/>
            <person name="Liu Y."/>
            <person name="Sun Z."/>
            <person name="Feng H."/>
            <person name="Wang Y."/>
            <person name="Chen Y."/>
            <person name="Liang X."/>
            <person name="Fu R."/>
            <person name="Li Q."/>
            <person name="Zhang J."/>
            <person name="Yu X."/>
            <person name="Xie Z."/>
            <person name="Ding L."/>
            <person name="Guan P."/>
            <person name="Tang J."/>
            <person name="Liang Y."/>
            <person name="Wang S."/>
            <person name="Deng Q."/>
            <person name="Li S."/>
            <person name="Zhu J."/>
            <person name="Wang L."/>
            <person name="Liu H."/>
            <person name="Li P."/>
        </authorList>
    </citation>
    <scope>NUCLEOTIDE SEQUENCE [LARGE SCALE GENOMIC DNA]</scope>
    <source>
        <strain evidence="8">AG-1 IA</strain>
    </source>
</reference>
<keyword evidence="3" id="KW-0645">Protease</keyword>
<feature type="region of interest" description="Disordered" evidence="6">
    <location>
        <begin position="118"/>
        <end position="147"/>
    </location>
</feature>
<dbReference type="PANTHER" id="PTHR11802">
    <property type="entry name" value="SERINE PROTEASE FAMILY S10 SERINE CARBOXYPEPTIDASE"/>
    <property type="match status" value="1"/>
</dbReference>
<evidence type="ECO:0000256" key="2">
    <source>
        <dbReference type="ARBA" id="ARBA00022645"/>
    </source>
</evidence>
<dbReference type="Gene3D" id="3.40.50.1820">
    <property type="entry name" value="alpha/beta hydrolase"/>
    <property type="match status" value="1"/>
</dbReference>
<feature type="compositionally biased region" description="Polar residues" evidence="6">
    <location>
        <begin position="11"/>
        <end position="20"/>
    </location>
</feature>
<evidence type="ECO:0000256" key="6">
    <source>
        <dbReference type="SAM" id="MobiDB-lite"/>
    </source>
</evidence>
<dbReference type="AlphaFoldDB" id="L8WJA7"/>
<evidence type="ECO:0000313" key="7">
    <source>
        <dbReference type="EMBL" id="ELU36454.1"/>
    </source>
</evidence>
<dbReference type="HOGENOM" id="CLU_785682_0_0_1"/>
<dbReference type="STRING" id="983506.L8WJA7"/>
<sequence>MPRPQRRTLERGQQYSHPSSYASDMDFSAYVLLCELSQGNDRALSAVGSVFLSSNPTMDKCTMLLRAASSLLEAGEEDKTTPFFSLPNLVDPSSSSMVRLSSLLLCVGAVSARLRNPRDPRDRYYPHAGPPSIARSSADEHTYAPRAPELPKRATTISFANPKAAQYLVDGTKIPEVDFDVGPSWSGLMPISGNANETRKLFFWFWPTTNENWGDAYCPQGGPGCSSLEGLLQENGPFTWPTGTAKPIRNQWSHVLWVEQPVGTGFSQGIPNITNEDQLAAQFAGFLAQFLEVFSELKGKNFYATGESYAGVYVPYIANYLYENPKAVDLKLKGTWITDPAVSYDLTPFVLCS</sequence>
<dbReference type="EMBL" id="AFRT01003385">
    <property type="protein sequence ID" value="ELU36454.1"/>
    <property type="molecule type" value="Genomic_DNA"/>
</dbReference>
<dbReference type="SUPFAM" id="SSF53474">
    <property type="entry name" value="alpha/beta-Hydrolases"/>
    <property type="match status" value="1"/>
</dbReference>
<proteinExistence type="inferred from homology"/>
<keyword evidence="4" id="KW-0378">Hydrolase</keyword>
<dbReference type="Proteomes" id="UP000011668">
    <property type="component" value="Unassembled WGS sequence"/>
</dbReference>
<evidence type="ECO:0000256" key="3">
    <source>
        <dbReference type="ARBA" id="ARBA00022670"/>
    </source>
</evidence>
<dbReference type="Pfam" id="PF00450">
    <property type="entry name" value="Peptidase_S10"/>
    <property type="match status" value="1"/>
</dbReference>
<gene>
    <name evidence="7" type="ORF">AG1IA_09515</name>
</gene>
<keyword evidence="5" id="KW-0325">Glycoprotein</keyword>
<keyword evidence="8" id="KW-1185">Reference proteome</keyword>
<comment type="caution">
    <text evidence="7">The sequence shown here is derived from an EMBL/GenBank/DDBJ whole genome shotgun (WGS) entry which is preliminary data.</text>
</comment>
<keyword evidence="2 7" id="KW-0121">Carboxypeptidase</keyword>
<dbReference type="OrthoDB" id="443318at2759"/>
<accession>L8WJA7</accession>
<name>L8WJA7_THACA</name>
<dbReference type="PANTHER" id="PTHR11802:SF479">
    <property type="entry name" value="CARBOXYPEPTIDASE"/>
    <property type="match status" value="1"/>
</dbReference>
<evidence type="ECO:0000256" key="5">
    <source>
        <dbReference type="ARBA" id="ARBA00023180"/>
    </source>
</evidence>
<dbReference type="InterPro" id="IPR001563">
    <property type="entry name" value="Peptidase_S10"/>
</dbReference>
<dbReference type="GO" id="GO:0006508">
    <property type="term" value="P:proteolysis"/>
    <property type="evidence" value="ECO:0007669"/>
    <property type="project" value="UniProtKB-KW"/>
</dbReference>
<protein>
    <submittedName>
        <fullName evidence="7">Serine carboxypeptidase domain-containing protein</fullName>
    </submittedName>
</protein>
<dbReference type="PRINTS" id="PR00724">
    <property type="entry name" value="CRBOXYPTASEC"/>
</dbReference>
<feature type="region of interest" description="Disordered" evidence="6">
    <location>
        <begin position="1"/>
        <end position="20"/>
    </location>
</feature>
<comment type="similarity">
    <text evidence="1">Belongs to the peptidase S10 family.</text>
</comment>
<evidence type="ECO:0000256" key="4">
    <source>
        <dbReference type="ARBA" id="ARBA00022801"/>
    </source>
</evidence>
<dbReference type="GO" id="GO:0004185">
    <property type="term" value="F:serine-type carboxypeptidase activity"/>
    <property type="evidence" value="ECO:0007669"/>
    <property type="project" value="InterPro"/>
</dbReference>